<evidence type="ECO:0000256" key="1">
    <source>
        <dbReference type="SAM" id="MobiDB-lite"/>
    </source>
</evidence>
<evidence type="ECO:0008006" key="6">
    <source>
        <dbReference type="Google" id="ProtNLM"/>
    </source>
</evidence>
<keyword evidence="2" id="KW-0812">Transmembrane</keyword>
<dbReference type="Proteomes" id="UP000242814">
    <property type="component" value="Unassembled WGS sequence"/>
</dbReference>
<comment type="caution">
    <text evidence="4">The sequence shown here is derived from an EMBL/GenBank/DDBJ whole genome shotgun (WGS) entry which is preliminary data.</text>
</comment>
<organism evidence="4 5">
    <name type="scientific">Paracoccidioides brasiliensis</name>
    <dbReference type="NCBI Taxonomy" id="121759"/>
    <lineage>
        <taxon>Eukaryota</taxon>
        <taxon>Fungi</taxon>
        <taxon>Dikarya</taxon>
        <taxon>Ascomycota</taxon>
        <taxon>Pezizomycotina</taxon>
        <taxon>Eurotiomycetes</taxon>
        <taxon>Eurotiomycetidae</taxon>
        <taxon>Onygenales</taxon>
        <taxon>Ajellomycetaceae</taxon>
        <taxon>Paracoccidioides</taxon>
    </lineage>
</organism>
<evidence type="ECO:0000256" key="2">
    <source>
        <dbReference type="SAM" id="Phobius"/>
    </source>
</evidence>
<feature type="transmembrane region" description="Helical" evidence="2">
    <location>
        <begin position="122"/>
        <end position="144"/>
    </location>
</feature>
<evidence type="ECO:0000256" key="3">
    <source>
        <dbReference type="SAM" id="SignalP"/>
    </source>
</evidence>
<protein>
    <recommendedName>
        <fullName evidence="6">DUF3844 domain-containing protein</fullName>
    </recommendedName>
</protein>
<gene>
    <name evidence="4" type="ORF">ACO22_05334</name>
</gene>
<evidence type="ECO:0000313" key="5">
    <source>
        <dbReference type="Proteomes" id="UP000242814"/>
    </source>
</evidence>
<keyword evidence="2" id="KW-0472">Membrane</keyword>
<evidence type="ECO:0000313" key="4">
    <source>
        <dbReference type="EMBL" id="ODH24190.1"/>
    </source>
</evidence>
<sequence>MSPAMKSWSVLTSLLILLFGLMASATLQNNEPLQAFTTPELRAERLAVRDPKGGKGGGGGSSSHSSSDNGLTSCPNGGTTCSECFGTGYISCISPRNVCYNPSTQTRSQVCVSSSTSDASQLVAGPLALGALGLAIAMLCAFSAT</sequence>
<dbReference type="AlphaFoldDB" id="A0A1D2JAK6"/>
<keyword evidence="3" id="KW-0732">Signal</keyword>
<feature type="region of interest" description="Disordered" evidence="1">
    <location>
        <begin position="49"/>
        <end position="73"/>
    </location>
</feature>
<dbReference type="EMBL" id="LZYO01000234">
    <property type="protein sequence ID" value="ODH24190.1"/>
    <property type="molecule type" value="Genomic_DNA"/>
</dbReference>
<accession>A0A1D2JAK6</accession>
<dbReference type="VEuPathDB" id="FungiDB:PADG_08385"/>
<feature type="signal peptide" evidence="3">
    <location>
        <begin position="1"/>
        <end position="23"/>
    </location>
</feature>
<keyword evidence="2" id="KW-1133">Transmembrane helix</keyword>
<proteinExistence type="predicted"/>
<dbReference type="VEuPathDB" id="FungiDB:PABG_07315"/>
<reference evidence="4 5" key="1">
    <citation type="submission" date="2016-06" db="EMBL/GenBank/DDBJ databases">
        <authorList>
            <person name="Kjaerup R.B."/>
            <person name="Dalgaard T.S."/>
            <person name="Juul-Madsen H.R."/>
        </authorList>
    </citation>
    <scope>NUCLEOTIDE SEQUENCE [LARGE SCALE GENOMIC DNA]</scope>
    <source>
        <strain evidence="4 5">Pb300</strain>
    </source>
</reference>
<feature type="chain" id="PRO_5008902354" description="DUF3844 domain-containing protein" evidence="3">
    <location>
        <begin position="24"/>
        <end position="145"/>
    </location>
</feature>
<name>A0A1D2JAK6_PARBR</name>